<dbReference type="Pfam" id="PF13358">
    <property type="entry name" value="DDE_3"/>
    <property type="match status" value="1"/>
</dbReference>
<reference evidence="2" key="2">
    <citation type="submission" date="2020-05" db="EMBL/GenBank/DDBJ databases">
        <authorList>
            <person name="Kim H.-S."/>
            <person name="Proctor R.H."/>
            <person name="Brown D.W."/>
        </authorList>
    </citation>
    <scope>NUCLEOTIDE SEQUENCE</scope>
    <source>
        <strain evidence="2">NRRL 22465</strain>
    </source>
</reference>
<dbReference type="EMBL" id="JABEYC010001037">
    <property type="protein sequence ID" value="KAF4970210.1"/>
    <property type="molecule type" value="Genomic_DNA"/>
</dbReference>
<organism evidence="2 3">
    <name type="scientific">Fusarium zealandicum</name>
    <dbReference type="NCBI Taxonomy" id="1053134"/>
    <lineage>
        <taxon>Eukaryota</taxon>
        <taxon>Fungi</taxon>
        <taxon>Dikarya</taxon>
        <taxon>Ascomycota</taxon>
        <taxon>Pezizomycotina</taxon>
        <taxon>Sordariomycetes</taxon>
        <taxon>Hypocreomycetidae</taxon>
        <taxon>Hypocreales</taxon>
        <taxon>Nectriaceae</taxon>
        <taxon>Fusarium</taxon>
        <taxon>Fusarium staphyleae species complex</taxon>
    </lineage>
</organism>
<dbReference type="Gene3D" id="3.30.420.10">
    <property type="entry name" value="Ribonuclease H-like superfamily/Ribonuclease H"/>
    <property type="match status" value="1"/>
</dbReference>
<dbReference type="GO" id="GO:0003676">
    <property type="term" value="F:nucleic acid binding"/>
    <property type="evidence" value="ECO:0007669"/>
    <property type="project" value="InterPro"/>
</dbReference>
<reference evidence="2" key="1">
    <citation type="journal article" date="2020" name="BMC Genomics">
        <title>Correction to: Identification and distribution of gene clusters required for synthesis of sphingolipid metabolism inhibitors in diverse species of the filamentous fungus Fusarium.</title>
        <authorList>
            <person name="Kim H.S."/>
            <person name="Lohmar J.M."/>
            <person name="Busman M."/>
            <person name="Brown D.W."/>
            <person name="Naumann T.A."/>
            <person name="Divon H.H."/>
            <person name="Lysoe E."/>
            <person name="Uhlig S."/>
            <person name="Proctor R.H."/>
        </authorList>
    </citation>
    <scope>NUCLEOTIDE SEQUENCE</scope>
    <source>
        <strain evidence="2">NRRL 22465</strain>
    </source>
</reference>
<comment type="caution">
    <text evidence="2">The sequence shown here is derived from an EMBL/GenBank/DDBJ whole genome shotgun (WGS) entry which is preliminary data.</text>
</comment>
<accession>A0A8H4U618</accession>
<dbReference type="InterPro" id="IPR038717">
    <property type="entry name" value="Tc1-like_DDE_dom"/>
</dbReference>
<evidence type="ECO:0000313" key="3">
    <source>
        <dbReference type="Proteomes" id="UP000635477"/>
    </source>
</evidence>
<dbReference type="SUPFAM" id="SSF53098">
    <property type="entry name" value="Ribonuclease H-like"/>
    <property type="match status" value="1"/>
</dbReference>
<dbReference type="Proteomes" id="UP000635477">
    <property type="component" value="Unassembled WGS sequence"/>
</dbReference>
<dbReference type="AlphaFoldDB" id="A0A8H4U618"/>
<name>A0A8H4U618_9HYPO</name>
<evidence type="ECO:0000259" key="1">
    <source>
        <dbReference type="Pfam" id="PF13358"/>
    </source>
</evidence>
<gene>
    <name evidence="2" type="ORF">FZEAL_10099</name>
</gene>
<dbReference type="InterPro" id="IPR036397">
    <property type="entry name" value="RNaseH_sf"/>
</dbReference>
<dbReference type="OrthoDB" id="5151590at2759"/>
<feature type="domain" description="Tc1-like transposase DDE" evidence="1">
    <location>
        <begin position="40"/>
        <end position="92"/>
    </location>
</feature>
<sequence>MFFAAFCLTSSTELVPLNGDPTAKRGGVTGRPDEGLTFQHDNGPTYKAKIVQNWLKRWARREGIVLPDWPPYSPDLNPIENLWKIIKDRLCARYPELATLPRNEEALDRLIEAAQEIWGGLEEEVFENLVNSMPQRIKDLHEARGWYTKY</sequence>
<dbReference type="InterPro" id="IPR012337">
    <property type="entry name" value="RNaseH-like_sf"/>
</dbReference>
<proteinExistence type="predicted"/>
<protein>
    <recommendedName>
        <fullName evidence="1">Tc1-like transposase DDE domain-containing protein</fullName>
    </recommendedName>
</protein>
<keyword evidence="3" id="KW-1185">Reference proteome</keyword>
<evidence type="ECO:0000313" key="2">
    <source>
        <dbReference type="EMBL" id="KAF4970210.1"/>
    </source>
</evidence>